<feature type="non-terminal residue" evidence="2">
    <location>
        <position position="1"/>
    </location>
</feature>
<dbReference type="PANTHER" id="PTHR23093">
    <property type="entry name" value="SIMILAR TO CHROMOSOME 3 OPEN READING FRAME 20"/>
    <property type="match status" value="1"/>
</dbReference>
<organism evidence="2 3">
    <name type="scientific">Scyliorhinus torazame</name>
    <name type="common">Cloudy catshark</name>
    <name type="synonym">Catulus torazame</name>
    <dbReference type="NCBI Taxonomy" id="75743"/>
    <lineage>
        <taxon>Eukaryota</taxon>
        <taxon>Metazoa</taxon>
        <taxon>Chordata</taxon>
        <taxon>Craniata</taxon>
        <taxon>Vertebrata</taxon>
        <taxon>Chondrichthyes</taxon>
        <taxon>Elasmobranchii</taxon>
        <taxon>Galeomorphii</taxon>
        <taxon>Galeoidea</taxon>
        <taxon>Carcharhiniformes</taxon>
        <taxon>Scyliorhinidae</taxon>
        <taxon>Scyliorhinus</taxon>
    </lineage>
</organism>
<gene>
    <name evidence="2" type="ORF">scyTo_0014205</name>
</gene>
<dbReference type="OrthoDB" id="6351677at2759"/>
<feature type="domain" description="FAM194 C-terminal" evidence="1">
    <location>
        <begin position="131"/>
        <end position="289"/>
    </location>
</feature>
<proteinExistence type="predicted"/>
<name>A0A401NIF7_SCYTO</name>
<evidence type="ECO:0000313" key="2">
    <source>
        <dbReference type="EMBL" id="GCB60656.1"/>
    </source>
</evidence>
<evidence type="ECO:0000313" key="3">
    <source>
        <dbReference type="Proteomes" id="UP000288216"/>
    </source>
</evidence>
<comment type="caution">
    <text evidence="2">The sequence shown here is derived from an EMBL/GenBank/DDBJ whole genome shotgun (WGS) entry which is preliminary data.</text>
</comment>
<dbReference type="AlphaFoldDB" id="A0A401NIF7"/>
<dbReference type="InterPro" id="IPR029281">
    <property type="entry name" value="FAM194_C"/>
</dbReference>
<protein>
    <recommendedName>
        <fullName evidence="1">FAM194 C-terminal domain-containing protein</fullName>
    </recommendedName>
</protein>
<reference evidence="2 3" key="1">
    <citation type="journal article" date="2018" name="Nat. Ecol. Evol.">
        <title>Shark genomes provide insights into elasmobranch evolution and the origin of vertebrates.</title>
        <authorList>
            <person name="Hara Y"/>
            <person name="Yamaguchi K"/>
            <person name="Onimaru K"/>
            <person name="Kadota M"/>
            <person name="Koyanagi M"/>
            <person name="Keeley SD"/>
            <person name="Tatsumi K"/>
            <person name="Tanaka K"/>
            <person name="Motone F"/>
            <person name="Kageyama Y"/>
            <person name="Nozu R"/>
            <person name="Adachi N"/>
            <person name="Nishimura O"/>
            <person name="Nakagawa R"/>
            <person name="Tanegashima C"/>
            <person name="Kiyatake I"/>
            <person name="Matsumoto R"/>
            <person name="Murakumo K"/>
            <person name="Nishida K"/>
            <person name="Terakita A"/>
            <person name="Kuratani S"/>
            <person name="Sato K"/>
            <person name="Hyodo S Kuraku.S."/>
        </authorList>
    </citation>
    <scope>NUCLEOTIDE SEQUENCE [LARGE SCALE GENOMIC DNA]</scope>
</reference>
<dbReference type="STRING" id="75743.A0A401NIF7"/>
<dbReference type="EMBL" id="BFAA01007542">
    <property type="protein sequence ID" value="GCB60656.1"/>
    <property type="molecule type" value="Genomic_DNA"/>
</dbReference>
<accession>A0A401NIF7</accession>
<keyword evidence="3" id="KW-1185">Reference proteome</keyword>
<dbReference type="Proteomes" id="UP000288216">
    <property type="component" value="Unassembled WGS sequence"/>
</dbReference>
<sequence>VKKSKSPEKTALSKLRRLAGFTINFAVSSKACLDQGWIIKPRDETIENLNWEEVCIMVLDRIQAENARINFEKMNMMKYGFDKPVILLHYEEAKIEPTSKFRKFILVPEVPTVKDGKPHIPNLKVENPALSKMYYALTDGSGIIYYPSGNIAVSRSHAGLSCRGAFYTNIFNDSALQPVLLASFTPFGHGSVFLTGEDGIVLQFHEEGGVMIDEKETTMKKWQWPRRGKLAEPIWVKINEYITIRIVGQYSIYFTFKWNYEIIRFPLSPLPDIVPPKAGEMGELQTQMAFTSATAKLFVKVRGSKLKNREGLRKTSKPGSFRSQRSSIQKTVISAESSQVFKEITIQSLQQLHKKIKTITNKWMEYYRSETGLSKYNPGKTLETEKVIKNVHLGIEQIDSRVPANRIISQPSDYIRFLSAQEKTKCLPQSCTFTRDLASIIAREGNISLLLASRRGSFIHADVKQGFRFPRVQKEDKPWLHMHTPCPVALRNAMLGEDLKSCRCSTKKVPNITDLEFDTFIQRSRADCQHVIVVCVVISQQQKLPAYETMIQDFYEQNNRNRNQPCLESQRDSFRLLKYNISTANEYTAQSPALLVERHNATPGMFLVREKVWCVATERMKLSNSCTKIEHC</sequence>
<dbReference type="OMA" id="MFLMYIR"/>
<dbReference type="PANTHER" id="PTHR23093:SF16">
    <property type="entry name" value="FAM194 C-TERMINAL DOMAIN-CONTAINING PROTEIN"/>
    <property type="match status" value="1"/>
</dbReference>
<dbReference type="Pfam" id="PF14977">
    <property type="entry name" value="FAM194"/>
    <property type="match status" value="1"/>
</dbReference>
<evidence type="ECO:0000259" key="1">
    <source>
        <dbReference type="Pfam" id="PF14977"/>
    </source>
</evidence>